<evidence type="ECO:0000256" key="2">
    <source>
        <dbReference type="ARBA" id="ARBA00022664"/>
    </source>
</evidence>
<comment type="similarity">
    <text evidence="1">Belongs to the 5'-3' exonuclease family. XRN2/RAT1 subfamily.</text>
</comment>
<feature type="region of interest" description="Disordered" evidence="6">
    <location>
        <begin position="1495"/>
        <end position="1687"/>
    </location>
</feature>
<feature type="compositionally biased region" description="Low complexity" evidence="6">
    <location>
        <begin position="1560"/>
        <end position="1576"/>
    </location>
</feature>
<dbReference type="Pfam" id="PF17846">
    <property type="entry name" value="XRN_M"/>
    <property type="match status" value="2"/>
</dbReference>
<dbReference type="Gene3D" id="2.30.30.750">
    <property type="match status" value="1"/>
</dbReference>
<evidence type="ECO:0000256" key="4">
    <source>
        <dbReference type="ARBA" id="ARBA00022801"/>
    </source>
</evidence>
<sequence length="1767" mass="199269">MGVPKFYRWISERYPCLSEVVKENQVPEFDNLYLDMNGVIHTCSHPNDDDVHFRISEEQIFKDIFHYIETLYRIIRPKNVFFMAIDGVAPRAKMNQQRGRRFMSARNAQMLIDAAKKKGEELPTEARFDSNCITPGTDFMTRLHEHLQYFVHMKITTDENWRGRRIYLSGHNCPGEGEHKVMDFIRTERSSPGYDPDTRHCLYGLDADLIMLGLCSHEPHFSLLREEVKFLRPGAKNTSRTANAEQTTFHLLHLSLLREYLFWEFHQIKSKLSFALDMESIIDDWVLMGFLVGNDFIPHLPHVHIHDDALPILYATYMQVLPELDGYINESGNLNLARFEKFLQAFAKNDRRSFSEQYEDNSYLEAKSSTKRSTRRQKPQEFFNEEGCSDLVAFEDSDMEQSEEEEVVESDESSDSPRVKPTGDQKPAFDTSSEDEEEEKSVPQTKSSALDCDSADPAGDDASGSPILTATEALKRGLFGRSAPVEAHGDESRRPCSLTGEGSVDGAMRDQHFLATMDDEDFENDIDATWHDGMHRAFKDHKRGYYREKMKYADITREQLREQAEGYIRAIQWNLHYYYHGCCSWNWYYPHHYTPYLSDIKDFANLKLEFEMSKPFLPFQQLLAVLPAASGQFLPGPFRELMTSPASPIIDFYPENFETDLNGKKNDWEAVVLIPFINEERLLEAMAEKERRLTPEERKRNSHGPHILFTTSDVPLGTVQSTLPGVFSNIPNNLAIRTEVDGNTFRIPKEKIVNGLLPGVHLDVFFPGFPTMKNLPHTAALKNAGVKVFQAPSRRRNMILIIGDRPEYKMEHAELARHLIGKEVHIEWPMLQLAKVDSIATKRTRYEKGADGSIQQTEMSTTDSRTWDTDKNGVEMTQFGRRGIELNDIGLLVYVNRLLGIKYSVKKKHVAVEKQWADNREAAPLQMIVENVAVHASPEAEGPSTVDDAFPVGCTVFILSSEHPKYGYSAKIKTNEINKDGYITVTCEMPPEPELYGAMTMHERSYHNWMNGFSMAKKLRLDNFLLSRLTGTVYLVEGARNSDNSKSNEYRPDETKVNIGLNLKFSKRNEEVPDYTRRDSNGAWLYSMKTLKIIQEYHNKFSEIFDFLRNSSSGNDLYYTDDLWPADGGFDAKKRLKELRDWLKALPCASVQRQAGNTDTLGEGVVLRIEEEVKKNNLVKEELDKIPVQKLGVRPSVLYRPCLFKGNSVPDPKAEYKLFDRVVNVREGFAVPTGLRGTVVGVHPGKSPQDLRIDVLFDEEFLGASQFRGNMKSGYRMPASALINLTYGERVRNEKTAPPARAAEAGKEAYGWQKVVSGQDSTVAGRPPQQQQQQQFNRQWSNPSNYAPAAPMMQQPLGMPPTAQQQQRMPNAMEFVRGGAPRGQRFIQPRPALHQAAAPPARHEPEPAASQSTKKSSILDDLFGKAVQQHAVASESVQPAATAAPPSADETTKALKSMLNINGKSTTAPPAESVPIPPPPPPTWLGMQQNVPPPPAVGGQQPQFPFRPPHAVGGQPNQGGRGGGMMRPPPTADWWRMISAPPQNVPPFGMRPRGAPPPYHQQHQQHQHQQSQQQHQMSGSRQPWPFGSSRSGGVDHSHELMVPTQVIRKKEPSQYAKASVEKLKEQRATVASGSGKGRQSTEDQEVKRPAPAQATSAASHPSSSSGQKKQRNRRLAANEMNDPSNEILAECSDDEAQNGARLQDPYALTPTVDAAKALFNQLAVEGPEALINQIQCIKRLPQQQAPPTPQQQQSFAMKAELIEQQPS</sequence>
<feature type="region of interest" description="Disordered" evidence="6">
    <location>
        <begin position="481"/>
        <end position="502"/>
    </location>
</feature>
<feature type="region of interest" description="Disordered" evidence="6">
    <location>
        <begin position="850"/>
        <end position="869"/>
    </location>
</feature>
<feature type="compositionally biased region" description="Polar residues" evidence="6">
    <location>
        <begin position="1336"/>
        <end position="1345"/>
    </location>
</feature>
<dbReference type="FunFam" id="3.40.50.12390:FF:000002">
    <property type="entry name" value="5'-3' exoribonuclease 1"/>
    <property type="match status" value="1"/>
</dbReference>
<feature type="compositionally biased region" description="Low complexity" evidence="6">
    <location>
        <begin position="455"/>
        <end position="466"/>
    </location>
</feature>
<dbReference type="InterPro" id="IPR047007">
    <property type="entry name" value="XRN1_D1_sf"/>
</dbReference>
<dbReference type="InterPro" id="IPR041106">
    <property type="entry name" value="XRN1_D2_D3"/>
</dbReference>
<feature type="domain" description="5'-3' exoribonuclease 1 SH3-like" evidence="9">
    <location>
        <begin position="1215"/>
        <end position="1284"/>
    </location>
</feature>
<feature type="domain" description="Xrn1 helical" evidence="8">
    <location>
        <begin position="276"/>
        <end position="437"/>
    </location>
</feature>
<dbReference type="InterPro" id="IPR047008">
    <property type="entry name" value="XRN1_SH3_sf"/>
</dbReference>
<dbReference type="GO" id="GO:0006397">
    <property type="term" value="P:mRNA processing"/>
    <property type="evidence" value="ECO:0007669"/>
    <property type="project" value="UniProtKB-KW"/>
</dbReference>
<dbReference type="InterPro" id="IPR027073">
    <property type="entry name" value="5_3_exoribonuclease"/>
</dbReference>
<keyword evidence="4" id="KW-0378">Hydrolase</keyword>
<dbReference type="PIRSF" id="PIRSF006743">
    <property type="entry name" value="Exonuclease_Xnr1"/>
    <property type="match status" value="1"/>
</dbReference>
<evidence type="ECO:0000313" key="12">
    <source>
        <dbReference type="Proteomes" id="UP000887566"/>
    </source>
</evidence>
<feature type="region of interest" description="Disordered" evidence="6">
    <location>
        <begin position="1319"/>
        <end position="1368"/>
    </location>
</feature>
<evidence type="ECO:0000259" key="7">
    <source>
        <dbReference type="Pfam" id="PF03159"/>
    </source>
</evidence>
<evidence type="ECO:0000256" key="1">
    <source>
        <dbReference type="ARBA" id="ARBA00006994"/>
    </source>
</evidence>
<keyword evidence="3" id="KW-0540">Nuclease</keyword>
<feature type="compositionally biased region" description="Low complexity" evidence="6">
    <location>
        <begin position="1649"/>
        <end position="1665"/>
    </location>
</feature>
<dbReference type="PANTHER" id="PTHR12341:SF7">
    <property type="entry name" value="5'-3' EXORIBONUCLEASE 1"/>
    <property type="match status" value="1"/>
</dbReference>
<dbReference type="Proteomes" id="UP000887566">
    <property type="component" value="Unplaced"/>
</dbReference>
<dbReference type="Pfam" id="PF03159">
    <property type="entry name" value="XRN_N"/>
    <property type="match status" value="1"/>
</dbReference>
<feature type="region of interest" description="Disordered" evidence="6">
    <location>
        <begin position="1393"/>
        <end position="1415"/>
    </location>
</feature>
<dbReference type="InterPro" id="IPR041385">
    <property type="entry name" value="SH3_12"/>
</dbReference>
<dbReference type="InterPro" id="IPR004859">
    <property type="entry name" value="Xrn1_N"/>
</dbReference>
<reference evidence="13" key="1">
    <citation type="submission" date="2022-11" db="UniProtKB">
        <authorList>
            <consortium name="WormBaseParasite"/>
        </authorList>
    </citation>
    <scope>IDENTIFICATION</scope>
</reference>
<feature type="domain" description="Xrn1 helical" evidence="8">
    <location>
        <begin position="531"/>
        <end position="717"/>
    </location>
</feature>
<proteinExistence type="inferred from homology"/>
<evidence type="ECO:0000256" key="6">
    <source>
        <dbReference type="SAM" id="MobiDB-lite"/>
    </source>
</evidence>
<feature type="region of interest" description="Disordered" evidence="6">
    <location>
        <begin position="358"/>
        <end position="382"/>
    </location>
</feature>
<dbReference type="InterPro" id="IPR016494">
    <property type="entry name" value="5_3_exoribonuclease_1"/>
</dbReference>
<dbReference type="Pfam" id="PF18129">
    <property type="entry name" value="SH3_12"/>
    <property type="match status" value="1"/>
</dbReference>
<evidence type="ECO:0000259" key="8">
    <source>
        <dbReference type="Pfam" id="PF17846"/>
    </source>
</evidence>
<feature type="compositionally biased region" description="Acidic residues" evidence="6">
    <location>
        <begin position="397"/>
        <end position="414"/>
    </location>
</feature>
<dbReference type="GO" id="GO:0004534">
    <property type="term" value="F:5'-3' RNA exonuclease activity"/>
    <property type="evidence" value="ECO:0007669"/>
    <property type="project" value="TreeGrafter"/>
</dbReference>
<dbReference type="Gene3D" id="3.40.50.12390">
    <property type="match status" value="1"/>
</dbReference>
<protein>
    <submittedName>
        <fullName evidence="13">5'-3' exoribonuclease 1</fullName>
    </submittedName>
</protein>
<dbReference type="GO" id="GO:0000956">
    <property type="term" value="P:nuclear-transcribed mRNA catabolic process"/>
    <property type="evidence" value="ECO:0007669"/>
    <property type="project" value="InterPro"/>
</dbReference>
<feature type="domain" description="Exoribonuclease Xrn1 D2/D3" evidence="11">
    <location>
        <begin position="946"/>
        <end position="1180"/>
    </location>
</feature>
<feature type="region of interest" description="Disordered" evidence="6">
    <location>
        <begin position="397"/>
        <end position="466"/>
    </location>
</feature>
<dbReference type="InterPro" id="IPR041412">
    <property type="entry name" value="Xrn1_helical"/>
</dbReference>
<dbReference type="Pfam" id="PF18332">
    <property type="entry name" value="XRN1_D1"/>
    <property type="match status" value="1"/>
</dbReference>
<feature type="domain" description="Xrn1 N-terminal" evidence="7">
    <location>
        <begin position="1"/>
        <end position="227"/>
    </location>
</feature>
<evidence type="ECO:0000259" key="11">
    <source>
        <dbReference type="Pfam" id="PF18334"/>
    </source>
</evidence>
<evidence type="ECO:0000259" key="10">
    <source>
        <dbReference type="Pfam" id="PF18332"/>
    </source>
</evidence>
<dbReference type="WBParaSite" id="PSAMB.scaffold660size44308.g7910.t1">
    <property type="protein sequence ID" value="PSAMB.scaffold660size44308.g7910.t1"/>
    <property type="gene ID" value="PSAMB.scaffold660size44308.g7910"/>
</dbReference>
<feature type="domain" description="5'-3' exoribonuclease 1 D1" evidence="10">
    <location>
        <begin position="755"/>
        <end position="934"/>
    </location>
</feature>
<feature type="compositionally biased region" description="Polar residues" evidence="6">
    <location>
        <begin position="853"/>
        <end position="864"/>
    </location>
</feature>
<organism evidence="12 13">
    <name type="scientific">Plectus sambesii</name>
    <dbReference type="NCBI Taxonomy" id="2011161"/>
    <lineage>
        <taxon>Eukaryota</taxon>
        <taxon>Metazoa</taxon>
        <taxon>Ecdysozoa</taxon>
        <taxon>Nematoda</taxon>
        <taxon>Chromadorea</taxon>
        <taxon>Plectida</taxon>
        <taxon>Plectina</taxon>
        <taxon>Plectoidea</taxon>
        <taxon>Plectidae</taxon>
        <taxon>Plectus</taxon>
    </lineage>
</organism>
<dbReference type="GO" id="GO:0003723">
    <property type="term" value="F:RNA binding"/>
    <property type="evidence" value="ECO:0007669"/>
    <property type="project" value="TreeGrafter"/>
</dbReference>
<evidence type="ECO:0000259" key="9">
    <source>
        <dbReference type="Pfam" id="PF18129"/>
    </source>
</evidence>
<evidence type="ECO:0000256" key="5">
    <source>
        <dbReference type="ARBA" id="ARBA00022839"/>
    </source>
</evidence>
<feature type="compositionally biased region" description="Gly residues" evidence="6">
    <location>
        <begin position="1516"/>
        <end position="1525"/>
    </location>
</feature>
<evidence type="ECO:0000256" key="3">
    <source>
        <dbReference type="ARBA" id="ARBA00022722"/>
    </source>
</evidence>
<dbReference type="Gene3D" id="2.170.260.40">
    <property type="match status" value="1"/>
</dbReference>
<dbReference type="GO" id="GO:0005634">
    <property type="term" value="C:nucleus"/>
    <property type="evidence" value="ECO:0007669"/>
    <property type="project" value="TreeGrafter"/>
</dbReference>
<keyword evidence="2" id="KW-0507">mRNA processing</keyword>
<dbReference type="PANTHER" id="PTHR12341">
    <property type="entry name" value="5'-&gt;3' EXORIBONUCLEASE"/>
    <property type="match status" value="1"/>
</dbReference>
<dbReference type="CDD" id="cd18673">
    <property type="entry name" value="PIN_XRN1-2-like"/>
    <property type="match status" value="1"/>
</dbReference>
<dbReference type="Pfam" id="PF18334">
    <property type="entry name" value="XRN1_D2_D3"/>
    <property type="match status" value="1"/>
</dbReference>
<accession>A0A914X6F4</accession>
<keyword evidence="5" id="KW-0269">Exonuclease</keyword>
<feature type="compositionally biased region" description="Basic and acidic residues" evidence="6">
    <location>
        <begin position="1639"/>
        <end position="1648"/>
    </location>
</feature>
<evidence type="ECO:0000313" key="13">
    <source>
        <dbReference type="WBParaSite" id="PSAMB.scaffold660size44308.g7910.t1"/>
    </source>
</evidence>
<dbReference type="GO" id="GO:0016075">
    <property type="term" value="P:rRNA catabolic process"/>
    <property type="evidence" value="ECO:0007669"/>
    <property type="project" value="TreeGrafter"/>
</dbReference>
<dbReference type="Gene3D" id="1.25.40.1050">
    <property type="match status" value="1"/>
</dbReference>
<name>A0A914X6F4_9BILA</name>
<dbReference type="InterPro" id="IPR040992">
    <property type="entry name" value="XRN1_D1"/>
</dbReference>
<dbReference type="FunFam" id="1.25.40.1050:FF:000002">
    <property type="entry name" value="5'-3' exoribonuclease"/>
    <property type="match status" value="1"/>
</dbReference>
<keyword evidence="12" id="KW-1185">Reference proteome</keyword>